<dbReference type="AlphaFoldDB" id="A0A1B6KS92"/>
<feature type="non-terminal residue" evidence="1">
    <location>
        <position position="1"/>
    </location>
</feature>
<protein>
    <submittedName>
        <fullName evidence="1">Uncharacterized protein</fullName>
    </submittedName>
</protein>
<organism evidence="1">
    <name type="scientific">Graphocephala atropunctata</name>
    <dbReference type="NCBI Taxonomy" id="36148"/>
    <lineage>
        <taxon>Eukaryota</taxon>
        <taxon>Metazoa</taxon>
        <taxon>Ecdysozoa</taxon>
        <taxon>Arthropoda</taxon>
        <taxon>Hexapoda</taxon>
        <taxon>Insecta</taxon>
        <taxon>Pterygota</taxon>
        <taxon>Neoptera</taxon>
        <taxon>Paraneoptera</taxon>
        <taxon>Hemiptera</taxon>
        <taxon>Auchenorrhyncha</taxon>
        <taxon>Membracoidea</taxon>
        <taxon>Cicadellidae</taxon>
        <taxon>Cicadellinae</taxon>
        <taxon>Cicadellini</taxon>
        <taxon>Graphocephala</taxon>
    </lineage>
</organism>
<evidence type="ECO:0000313" key="1">
    <source>
        <dbReference type="EMBL" id="JAT14298.1"/>
    </source>
</evidence>
<name>A0A1B6KS92_9HEMI</name>
<accession>A0A1B6KS92</accession>
<proteinExistence type="predicted"/>
<feature type="non-terminal residue" evidence="1">
    <location>
        <position position="111"/>
    </location>
</feature>
<reference evidence="1" key="1">
    <citation type="submission" date="2015-11" db="EMBL/GenBank/DDBJ databases">
        <title>De novo transcriptome assembly of four potential Pierce s Disease insect vectors from Arizona vineyards.</title>
        <authorList>
            <person name="Tassone E.E."/>
        </authorList>
    </citation>
    <scope>NUCLEOTIDE SEQUENCE</scope>
</reference>
<sequence>KMSHADFRDKVIRIRPFAGLKRKKLGEEMLDKNLKASRVRKVWSSDIMEFEDPYPAHLPSNEVGRQIRSQASKIRRLDSDPVKSIQALKHSKNPFYTFTIRDIGLDPFYVH</sequence>
<gene>
    <name evidence="1" type="ORF">g.52421</name>
</gene>
<dbReference type="EMBL" id="GEBQ01025679">
    <property type="protein sequence ID" value="JAT14298.1"/>
    <property type="molecule type" value="Transcribed_RNA"/>
</dbReference>